<proteinExistence type="predicted"/>
<evidence type="ECO:0008006" key="3">
    <source>
        <dbReference type="Google" id="ProtNLM"/>
    </source>
</evidence>
<dbReference type="Proteomes" id="UP001167796">
    <property type="component" value="Unassembled WGS sequence"/>
</dbReference>
<dbReference type="EMBL" id="JAUQSX010000018">
    <property type="protein sequence ID" value="MDO7849513.1"/>
    <property type="molecule type" value="Genomic_DNA"/>
</dbReference>
<gene>
    <name evidence="1" type="ORF">Q5H92_24320</name>
</gene>
<evidence type="ECO:0000313" key="2">
    <source>
        <dbReference type="Proteomes" id="UP001167796"/>
    </source>
</evidence>
<keyword evidence="2" id="KW-1185">Reference proteome</keyword>
<reference evidence="1" key="1">
    <citation type="submission" date="2023-07" db="EMBL/GenBank/DDBJ databases">
        <authorList>
            <person name="Kim M.K."/>
        </authorList>
    </citation>
    <scope>NUCLEOTIDE SEQUENCE</scope>
    <source>
        <strain evidence="1">M29</strain>
    </source>
</reference>
<dbReference type="RefSeq" id="WP_305014180.1">
    <property type="nucleotide sequence ID" value="NZ_JAUQSX010000018.1"/>
</dbReference>
<name>A0ABT9AIW5_9BACT</name>
<organism evidence="1 2">
    <name type="scientific">Hymenobacter mellowenesis</name>
    <dbReference type="NCBI Taxonomy" id="3063995"/>
    <lineage>
        <taxon>Bacteria</taxon>
        <taxon>Pseudomonadati</taxon>
        <taxon>Bacteroidota</taxon>
        <taxon>Cytophagia</taxon>
        <taxon>Cytophagales</taxon>
        <taxon>Hymenobacteraceae</taxon>
        <taxon>Hymenobacter</taxon>
    </lineage>
</organism>
<evidence type="ECO:0000313" key="1">
    <source>
        <dbReference type="EMBL" id="MDO7849513.1"/>
    </source>
</evidence>
<sequence>MRELRQLIILVVAGSAGLLSCQKDDAGPVATGLTGTWKLVKRDCYCVRAPVPDETITFTAAQFSVYENGQLSKAGTYTNTTGAVECGSSNRVPVLQLTANQGSSHLAVVSITNKSLVLNYKADGAGCLSDYPVDTYERL</sequence>
<protein>
    <recommendedName>
        <fullName evidence="3">Lipocalin-like domain-containing protein</fullName>
    </recommendedName>
</protein>
<accession>A0ABT9AIW5</accession>
<dbReference type="PROSITE" id="PS51257">
    <property type="entry name" value="PROKAR_LIPOPROTEIN"/>
    <property type="match status" value="1"/>
</dbReference>
<comment type="caution">
    <text evidence="1">The sequence shown here is derived from an EMBL/GenBank/DDBJ whole genome shotgun (WGS) entry which is preliminary data.</text>
</comment>